<protein>
    <recommendedName>
        <fullName evidence="8">PilY1 beta-propeller domain-containing protein</fullName>
    </recommendedName>
</protein>
<feature type="signal peptide" evidence="7">
    <location>
        <begin position="1"/>
        <end position="34"/>
    </location>
</feature>
<dbReference type="RefSeq" id="WP_343985153.1">
    <property type="nucleotide sequence ID" value="NZ_BAAAFM010000001.1"/>
</dbReference>
<comment type="caution">
    <text evidence="9">The sequence shown here is derived from an EMBL/GenBank/DDBJ whole genome shotgun (WGS) entry which is preliminary data.</text>
</comment>
<evidence type="ECO:0000256" key="4">
    <source>
        <dbReference type="ARBA" id="ARBA00022723"/>
    </source>
</evidence>
<keyword evidence="5" id="KW-0106">Calcium</keyword>
<dbReference type="InterPro" id="IPR008707">
    <property type="entry name" value="B-propeller_PilY1"/>
</dbReference>
<dbReference type="SUPFAM" id="SSF53300">
    <property type="entry name" value="vWA-like"/>
    <property type="match status" value="1"/>
</dbReference>
<organism evidence="9 10">
    <name type="scientific">Kangiella japonica</name>
    <dbReference type="NCBI Taxonomy" id="647384"/>
    <lineage>
        <taxon>Bacteria</taxon>
        <taxon>Pseudomonadati</taxon>
        <taxon>Pseudomonadota</taxon>
        <taxon>Gammaproteobacteria</taxon>
        <taxon>Kangiellales</taxon>
        <taxon>Kangiellaceae</taxon>
        <taxon>Kangiella</taxon>
    </lineage>
</organism>
<dbReference type="Pfam" id="PF05567">
    <property type="entry name" value="T4P_PilY1"/>
    <property type="match status" value="1"/>
</dbReference>
<name>A0ABP3CD32_9GAMM</name>
<comment type="similarity">
    <text evidence="2">Belongs to the PilY1 family.</text>
</comment>
<evidence type="ECO:0000256" key="7">
    <source>
        <dbReference type="SAM" id="SignalP"/>
    </source>
</evidence>
<accession>A0ABP3CD32</accession>
<evidence type="ECO:0000259" key="8">
    <source>
        <dbReference type="Pfam" id="PF05567"/>
    </source>
</evidence>
<evidence type="ECO:0000313" key="9">
    <source>
        <dbReference type="EMBL" id="GAA0197565.1"/>
    </source>
</evidence>
<evidence type="ECO:0000256" key="6">
    <source>
        <dbReference type="ARBA" id="ARBA00023263"/>
    </source>
</evidence>
<dbReference type="SUPFAM" id="SSF50998">
    <property type="entry name" value="Quinoprotein alcohol dehydrogenase-like"/>
    <property type="match status" value="1"/>
</dbReference>
<keyword evidence="6" id="KW-0281">Fimbrium</keyword>
<evidence type="ECO:0000256" key="5">
    <source>
        <dbReference type="ARBA" id="ARBA00022837"/>
    </source>
</evidence>
<evidence type="ECO:0000313" key="10">
    <source>
        <dbReference type="Proteomes" id="UP001501221"/>
    </source>
</evidence>
<evidence type="ECO:0000256" key="3">
    <source>
        <dbReference type="ARBA" id="ARBA00022558"/>
    </source>
</evidence>
<proteinExistence type="inferred from homology"/>
<dbReference type="InterPro" id="IPR018391">
    <property type="entry name" value="PQQ_b-propeller_rpt"/>
</dbReference>
<dbReference type="InterPro" id="IPR036465">
    <property type="entry name" value="vWFA_dom_sf"/>
</dbReference>
<evidence type="ECO:0000256" key="2">
    <source>
        <dbReference type="ARBA" id="ARBA00008387"/>
    </source>
</evidence>
<keyword evidence="7" id="KW-0732">Signal</keyword>
<dbReference type="InterPro" id="IPR011047">
    <property type="entry name" value="Quinoprotein_ADH-like_sf"/>
</dbReference>
<dbReference type="InterPro" id="IPR015943">
    <property type="entry name" value="WD40/YVTN_repeat-like_dom_sf"/>
</dbReference>
<keyword evidence="3" id="KW-1029">Fimbrium biogenesis</keyword>
<reference evidence="10" key="1">
    <citation type="journal article" date="2019" name="Int. J. Syst. Evol. Microbiol.">
        <title>The Global Catalogue of Microorganisms (GCM) 10K type strain sequencing project: providing services to taxonomists for standard genome sequencing and annotation.</title>
        <authorList>
            <consortium name="The Broad Institute Genomics Platform"/>
            <consortium name="The Broad Institute Genome Sequencing Center for Infectious Disease"/>
            <person name="Wu L."/>
            <person name="Ma J."/>
        </authorList>
    </citation>
    <scope>NUCLEOTIDE SEQUENCE [LARGE SCALE GENOMIC DNA]</scope>
    <source>
        <strain evidence="10">JCM 16211</strain>
    </source>
</reference>
<comment type="subcellular location">
    <subcellularLocation>
        <location evidence="1">Fimbrium</location>
    </subcellularLocation>
</comment>
<dbReference type="Gene3D" id="3.40.50.410">
    <property type="entry name" value="von Willebrand factor, type A domain"/>
    <property type="match status" value="1"/>
</dbReference>
<dbReference type="SMART" id="SM00564">
    <property type="entry name" value="PQQ"/>
    <property type="match status" value="2"/>
</dbReference>
<feature type="chain" id="PRO_5045470487" description="PilY1 beta-propeller domain-containing protein" evidence="7">
    <location>
        <begin position="35"/>
        <end position="1067"/>
    </location>
</feature>
<evidence type="ECO:0000256" key="1">
    <source>
        <dbReference type="ARBA" id="ARBA00004561"/>
    </source>
</evidence>
<keyword evidence="4" id="KW-0479">Metal-binding</keyword>
<keyword evidence="10" id="KW-1185">Reference proteome</keyword>
<sequence>MNILNKKLKVAGTSLMTVLAIGLGLSAAPSNVYADDTEIFFGEAKTANMLFVLDESGSMSFKDDGADEDTLIVSHWWQRNKGKRSDARKRLPPLPYEDTTSKARFPTLQVYMKPCWQAWGGRCRDRSDDYYWVNYIPFHTQNYLYGWNEDIRTTLAGGYYYRWVHIDNRMTRLKEALYTFFTSEKTKDNNQIGMMSYSSGRKNTTILHENVRRLDKVTGGKTHREWLIEKIYDLHPSYGTPTAEAYYQATQYMGGAYTQNGSAQPSPILEGACGYNSSVLLLTDGLPTVFETGTYNDMDKVVDSCDASTSNTQNSTNNGKQCTEKLSAYYFVNDVKSNFPGSTIQTSTVAFALDDKVATDFLKNTASTVDGKKLYYQPTDVDSLVRSFDESLNAVQDTTSFVAPSIPLSQSNRLRHSNNLYMGMFKPAAKETWFGNLKKYQLSQGRIVDKDGVLAVDADTGTFIKETKSFWGDVEDGNKVEAGGALPHISVGPEPVVYTNLNSNSLNQLTEDFIAGYIADHALKLDHQDRLFGENRTTAAPDILPDTLRNYYEWIKHRVTELDGKEIKRFGDVLHSKPEILEYGSGNATAFVATNQGYIHAIDIATGKERWAFFPRQMMKNVPEWYNNEGVNHETESREYGVDGSITIHSEVDSNGDKKHYLYVASRRGGSNVYALDITNVNKPSMMFTVADDFEFTKAELGYNDEVRTEIPNLGQSWTKPVVVKMHSTNAKGYEKRLVIAGGYDTYYDDRNNPIDPASNVIKGDAIYSIPYKGSSGYNTVAGESDIYNSFAGDLTFIDIDNDSILDHIYAADVGGKIYRVDFKKNSTSASVELLADVSSSDIDGPYRFYSKPDVAFAVYNGIPFAVVNLGSGHRPNPKATTTSDRYYAFFDLEVGGHEKSGDYDPLKVSDLLDVTNAMTDPDTGETRFATVADVFKEGEQKKGWYFNLEPKEKVLAGATTIDFTTLFTTYIPGPPGCGVTSGVNRLYGVGLLDGKPNYDRFAVGDIADMEDRYTNVKYVGIAPGVSVLFPEDTDAALLVGTQTICTGDECDFFRKNARIIKWKQHE</sequence>
<dbReference type="Proteomes" id="UP001501221">
    <property type="component" value="Unassembled WGS sequence"/>
</dbReference>
<gene>
    <name evidence="9" type="ORF">GCM10009123_00990</name>
</gene>
<feature type="domain" description="PilY1 beta-propeller" evidence="8">
    <location>
        <begin position="636"/>
        <end position="825"/>
    </location>
</feature>
<dbReference type="EMBL" id="BAAAFM010000001">
    <property type="protein sequence ID" value="GAA0197565.1"/>
    <property type="molecule type" value="Genomic_DNA"/>
</dbReference>
<dbReference type="Gene3D" id="2.130.10.10">
    <property type="entry name" value="YVTN repeat-like/Quinoprotein amine dehydrogenase"/>
    <property type="match status" value="1"/>
</dbReference>